<evidence type="ECO:0000313" key="2">
    <source>
        <dbReference type="EMBL" id="PSJ48300.1"/>
    </source>
</evidence>
<comment type="caution">
    <text evidence="2">The sequence shown here is derived from an EMBL/GenBank/DDBJ whole genome shotgun (WGS) entry which is preliminary data.</text>
</comment>
<feature type="transmembrane region" description="Helical" evidence="1">
    <location>
        <begin position="144"/>
        <end position="161"/>
    </location>
</feature>
<feature type="transmembrane region" description="Helical" evidence="1">
    <location>
        <begin position="20"/>
        <end position="42"/>
    </location>
</feature>
<dbReference type="EMBL" id="PXYH01000001">
    <property type="protein sequence ID" value="PSJ48300.1"/>
    <property type="molecule type" value="Genomic_DNA"/>
</dbReference>
<sequence>MQFEYIEKQLELIPKILKIALQFGIGIGALIILIYCGGVGYYPSGLTVGDGILFVAVALSFGFSYSIVVFFLFCTAIVLTPFWRVLQVIIVHAHKLWLKINKRSGEAENLKFPPLTSEQLGVAIIGIIGVVFILMSFFKDFELFIGLASSVALMAFCYLLLNSVSVKKEDTEVQKKAKKKVKLAFIFSIYLIPLVVGRFQGNVLDQTMRLIGVRTDNAVVQFQKDYKSFVESSLDIKDRNLYEAKVLFNGFGTSSVLEIEGKIFVVPNSQYFLRYD</sequence>
<dbReference type="Proteomes" id="UP000242181">
    <property type="component" value="Unassembled WGS sequence"/>
</dbReference>
<gene>
    <name evidence="2" type="ORF">C7I36_00300</name>
</gene>
<dbReference type="AlphaFoldDB" id="A0A2P7RDN3"/>
<keyword evidence="3" id="KW-1185">Reference proteome</keyword>
<feature type="transmembrane region" description="Helical" evidence="1">
    <location>
        <begin position="54"/>
        <end position="79"/>
    </location>
</feature>
<accession>A0A2P7RDN3</accession>
<feature type="transmembrane region" description="Helical" evidence="1">
    <location>
        <begin position="181"/>
        <end position="199"/>
    </location>
</feature>
<dbReference type="RefSeq" id="WP_106451754.1">
    <property type="nucleotide sequence ID" value="NZ_PXYH01000001.1"/>
</dbReference>
<keyword evidence="1" id="KW-0812">Transmembrane</keyword>
<proteinExistence type="predicted"/>
<evidence type="ECO:0000313" key="3">
    <source>
        <dbReference type="Proteomes" id="UP000242181"/>
    </source>
</evidence>
<reference evidence="2 3" key="1">
    <citation type="submission" date="2018-03" db="EMBL/GenBank/DDBJ databases">
        <title>The draft genome of Zobellella taiwanensis JCM 13381.</title>
        <authorList>
            <person name="Liu L."/>
            <person name="Li L."/>
            <person name="Wang T."/>
            <person name="Zhang X."/>
            <person name="Liang L."/>
        </authorList>
    </citation>
    <scope>NUCLEOTIDE SEQUENCE [LARGE SCALE GENOMIC DNA]</scope>
    <source>
        <strain evidence="2 3">JCM 13381</strain>
    </source>
</reference>
<keyword evidence="1" id="KW-0472">Membrane</keyword>
<evidence type="ECO:0000256" key="1">
    <source>
        <dbReference type="SAM" id="Phobius"/>
    </source>
</evidence>
<organism evidence="2 3">
    <name type="scientific">Zobellella taiwanensis</name>
    <dbReference type="NCBI Taxonomy" id="347535"/>
    <lineage>
        <taxon>Bacteria</taxon>
        <taxon>Pseudomonadati</taxon>
        <taxon>Pseudomonadota</taxon>
        <taxon>Gammaproteobacteria</taxon>
        <taxon>Aeromonadales</taxon>
        <taxon>Aeromonadaceae</taxon>
        <taxon>Zobellella</taxon>
    </lineage>
</organism>
<dbReference type="OrthoDB" id="9180334at2"/>
<name>A0A2P7RDN3_9GAMM</name>
<keyword evidence="1" id="KW-1133">Transmembrane helix</keyword>
<protein>
    <submittedName>
        <fullName evidence="2">Uncharacterized protein</fullName>
    </submittedName>
</protein>
<feature type="transmembrane region" description="Helical" evidence="1">
    <location>
        <begin position="120"/>
        <end position="138"/>
    </location>
</feature>